<reference evidence="6 7" key="1">
    <citation type="journal article" date="2018" name="Mol. Plant Microbe Interact.">
        <title>Taxonomically Different Co-Microsymbionts of a Relict Legume, Oxytropis popoviana, Have Complementary Sets of Symbiotic Genes and Together Increase the Efficiency of Plant Nodulation.</title>
        <authorList>
            <person name="Safronova V."/>
            <person name="Belimov A."/>
            <person name="Sazanova A."/>
            <person name="Chirak E."/>
            <person name="Verkhozina A."/>
            <person name="Kuznetsova I."/>
            <person name="Andronov E."/>
            <person name="Puhalsky J."/>
            <person name="Tikhonovich I."/>
        </authorList>
    </citation>
    <scope>NUCLEOTIDE SEQUENCE [LARGE SCALE GENOMIC DNA]</scope>
    <source>
        <strain evidence="6 7">Opo-235</strain>
    </source>
</reference>
<evidence type="ECO:0000313" key="7">
    <source>
        <dbReference type="Proteomes" id="UP000275436"/>
    </source>
</evidence>
<evidence type="ECO:0000256" key="3">
    <source>
        <dbReference type="SAM" id="MobiDB-lite"/>
    </source>
</evidence>
<dbReference type="Pfam" id="PF01464">
    <property type="entry name" value="SLT"/>
    <property type="match status" value="1"/>
</dbReference>
<feature type="signal peptide" evidence="4">
    <location>
        <begin position="1"/>
        <end position="25"/>
    </location>
</feature>
<evidence type="ECO:0000313" key="6">
    <source>
        <dbReference type="EMBL" id="RNJ42362.1"/>
    </source>
</evidence>
<dbReference type="Gene3D" id="1.10.530.10">
    <property type="match status" value="1"/>
</dbReference>
<dbReference type="RefSeq" id="WP_123169714.1">
    <property type="nucleotide sequence ID" value="NZ_QKOD01000011.1"/>
</dbReference>
<accession>A0A3M9X3R7</accession>
<protein>
    <submittedName>
        <fullName evidence="6">Lytic transglycosylase domain-containing protein</fullName>
    </submittedName>
</protein>
<evidence type="ECO:0000256" key="4">
    <source>
        <dbReference type="SAM" id="SignalP"/>
    </source>
</evidence>
<dbReference type="CDD" id="cd00254">
    <property type="entry name" value="LT-like"/>
    <property type="match status" value="1"/>
</dbReference>
<sequence length="284" mass="29615">MVNRLVRRSLLAVAILDGACAGSWAGSPEKAAAQATAAATSPDLVTDTIGSVFRDRWRVEAHTSVAAQAGRAQPPGGLSVLVDRDRSTAGHRSANGQSQIDSAARPAHTPCGPSPATTTEVVQLIVDAAHRHGVEPQFALAIATAESRLDRDRNSSKGARGAMQLMPSTADDLGVGDVCDPAQNIDGGVRLLRSLLDTYRNPLIAAAAYNAGEANVRRYGGIPPFPETVRFVAEVVNRQLGLPAAMTGGSDPAAPTVATDNDDPASPTPIRGTSRQWVRGVMQF</sequence>
<feature type="domain" description="Transglycosylase SLT" evidence="5">
    <location>
        <begin position="124"/>
        <end position="220"/>
    </location>
</feature>
<feature type="chain" id="PRO_5017930515" evidence="4">
    <location>
        <begin position="26"/>
        <end position="284"/>
    </location>
</feature>
<evidence type="ECO:0000256" key="2">
    <source>
        <dbReference type="ARBA" id="ARBA00009387"/>
    </source>
</evidence>
<dbReference type="InterPro" id="IPR023346">
    <property type="entry name" value="Lysozyme-like_dom_sf"/>
</dbReference>
<keyword evidence="4" id="KW-0732">Signal</keyword>
<feature type="region of interest" description="Disordered" evidence="3">
    <location>
        <begin position="246"/>
        <end position="272"/>
    </location>
</feature>
<comment type="similarity">
    <text evidence="2">Belongs to the virb1 family.</text>
</comment>
<evidence type="ECO:0000259" key="5">
    <source>
        <dbReference type="Pfam" id="PF01464"/>
    </source>
</evidence>
<dbReference type="Proteomes" id="UP000275436">
    <property type="component" value="Unassembled WGS sequence"/>
</dbReference>
<dbReference type="EMBL" id="QKOD01000011">
    <property type="protein sequence ID" value="RNJ42362.1"/>
    <property type="molecule type" value="Genomic_DNA"/>
</dbReference>
<dbReference type="PANTHER" id="PTHR37423:SF2">
    <property type="entry name" value="MEMBRANE-BOUND LYTIC MUREIN TRANSGLYCOSYLASE C"/>
    <property type="match status" value="1"/>
</dbReference>
<dbReference type="AlphaFoldDB" id="A0A3M9X3R7"/>
<feature type="region of interest" description="Disordered" evidence="3">
    <location>
        <begin position="87"/>
        <end position="115"/>
    </location>
</feature>
<gene>
    <name evidence="6" type="ORF">DNR46_28570</name>
</gene>
<comment type="similarity">
    <text evidence="1">Belongs to the transglycosylase Slt family.</text>
</comment>
<dbReference type="PANTHER" id="PTHR37423">
    <property type="entry name" value="SOLUBLE LYTIC MUREIN TRANSGLYCOSYLASE-RELATED"/>
    <property type="match status" value="1"/>
</dbReference>
<dbReference type="InterPro" id="IPR008258">
    <property type="entry name" value="Transglycosylase_SLT_dom_1"/>
</dbReference>
<evidence type="ECO:0000256" key="1">
    <source>
        <dbReference type="ARBA" id="ARBA00007734"/>
    </source>
</evidence>
<name>A0A3M9X3R7_9HYPH</name>
<dbReference type="SUPFAM" id="SSF53955">
    <property type="entry name" value="Lysozyme-like"/>
    <property type="match status" value="1"/>
</dbReference>
<organism evidence="6 7">
    <name type="scientific">Mesorhizobium japonicum</name>
    <dbReference type="NCBI Taxonomy" id="2066070"/>
    <lineage>
        <taxon>Bacteria</taxon>
        <taxon>Pseudomonadati</taxon>
        <taxon>Pseudomonadota</taxon>
        <taxon>Alphaproteobacteria</taxon>
        <taxon>Hyphomicrobiales</taxon>
        <taxon>Phyllobacteriaceae</taxon>
        <taxon>Mesorhizobium</taxon>
    </lineage>
</organism>
<proteinExistence type="inferred from homology"/>
<comment type="caution">
    <text evidence="6">The sequence shown here is derived from an EMBL/GenBank/DDBJ whole genome shotgun (WGS) entry which is preliminary data.</text>
</comment>